<dbReference type="PANTHER" id="PTHR12087">
    <property type="entry name" value="ORIGIN RECOGNITION COMPLEX SUBUNIT 4"/>
    <property type="match status" value="1"/>
</dbReference>
<dbReference type="STRING" id="5866.A0A061D8X7"/>
<dbReference type="KEGG" id="bbig:BBBOND_0309060"/>
<organism evidence="2 3">
    <name type="scientific">Babesia bigemina</name>
    <dbReference type="NCBI Taxonomy" id="5866"/>
    <lineage>
        <taxon>Eukaryota</taxon>
        <taxon>Sar</taxon>
        <taxon>Alveolata</taxon>
        <taxon>Apicomplexa</taxon>
        <taxon>Aconoidasida</taxon>
        <taxon>Piroplasmida</taxon>
        <taxon>Babesiidae</taxon>
        <taxon>Babesia</taxon>
    </lineage>
</organism>
<evidence type="ECO:0000313" key="3">
    <source>
        <dbReference type="Proteomes" id="UP000033188"/>
    </source>
</evidence>
<dbReference type="Proteomes" id="UP000033188">
    <property type="component" value="Chromosome 3"/>
</dbReference>
<proteinExistence type="predicted"/>
<dbReference type="Gene3D" id="3.40.50.300">
    <property type="entry name" value="P-loop containing nucleotide triphosphate hydrolases"/>
    <property type="match status" value="1"/>
</dbReference>
<feature type="region of interest" description="Disordered" evidence="1">
    <location>
        <begin position="405"/>
        <end position="429"/>
    </location>
</feature>
<dbReference type="GO" id="GO:0006270">
    <property type="term" value="P:DNA replication initiation"/>
    <property type="evidence" value="ECO:0007669"/>
    <property type="project" value="TreeGrafter"/>
</dbReference>
<evidence type="ECO:0000256" key="1">
    <source>
        <dbReference type="SAM" id="MobiDB-lite"/>
    </source>
</evidence>
<dbReference type="GeneID" id="24565544"/>
<protein>
    <submittedName>
        <fullName evidence="2">Uncharacterized protein</fullName>
    </submittedName>
</protein>
<name>A0A061D8X7_BABBI</name>
<dbReference type="PANTHER" id="PTHR12087:SF0">
    <property type="entry name" value="ORIGIN RECOGNITION COMPLEX SUBUNIT 4"/>
    <property type="match status" value="1"/>
</dbReference>
<dbReference type="EMBL" id="LK391709">
    <property type="protein sequence ID" value="CDR97003.1"/>
    <property type="molecule type" value="Genomic_DNA"/>
</dbReference>
<accession>A0A061D8X7</accession>
<dbReference type="SUPFAM" id="SSF52540">
    <property type="entry name" value="P-loop containing nucleoside triphosphate hydrolases"/>
    <property type="match status" value="1"/>
</dbReference>
<gene>
    <name evidence="2" type="ORF">BBBOND_0309060</name>
</gene>
<keyword evidence="3" id="KW-1185">Reference proteome</keyword>
<dbReference type="AlphaFoldDB" id="A0A061D8X7"/>
<sequence>MDVAAAANRFRRRMRRALYRLMARSEFFIDRNTGEDHWMYKKVKMMANRLVSAMYKTESAIVMVTGPPGSGKSYLVTSALMLLYDTIAMDVEDQGVMEFDTEFEPMEGLDGLSSDAESVSEMPWRVEIIMLEIYNYRDEMKCMKHLALLLEKLAGVSGSRCGIARCQEVQERIMHCMKLLRKSHVYVVIALEGMDVLTKGRNDCSERTGSCHRRQGMLYFIGNMLACEDIAFALVGVTPDVRTMERLEKRVRSRFMHETIHCDRTADYDAVAAPGKLSLLGKEAVLFLDDESKQMLGEGLLCGRSATSTIAATCAQLYDDAFEVMEDGELCISSDAVTAKLRDSGTTRWFESIVEHLSLPQHYVLVSLARLHLQGIMPLTLLGVERDLKEMCIYYPNEKKAMPHFNPDGMLEPPRPHQRPASGERPLQIPLLQDVSQKPNGLMRPRYAKMDHSKLLPTHLAGWLAMAVRALK</sequence>
<dbReference type="OMA" id="FVYEPVY"/>
<dbReference type="InterPro" id="IPR027417">
    <property type="entry name" value="P-loop_NTPase"/>
</dbReference>
<evidence type="ECO:0000313" key="2">
    <source>
        <dbReference type="EMBL" id="CDR97003.1"/>
    </source>
</evidence>
<dbReference type="GO" id="GO:0005664">
    <property type="term" value="C:nuclear origin of replication recognition complex"/>
    <property type="evidence" value="ECO:0007669"/>
    <property type="project" value="TreeGrafter"/>
</dbReference>
<reference evidence="3" key="1">
    <citation type="journal article" date="2014" name="Nucleic Acids Res.">
        <title>The evolutionary dynamics of variant antigen genes in Babesia reveal a history of genomic innovation underlying host-parasite interaction.</title>
        <authorList>
            <person name="Jackson A.P."/>
            <person name="Otto T.D."/>
            <person name="Darby A."/>
            <person name="Ramaprasad A."/>
            <person name="Xia D."/>
            <person name="Echaide I.E."/>
            <person name="Farber M."/>
            <person name="Gahlot S."/>
            <person name="Gamble J."/>
            <person name="Gupta D."/>
            <person name="Gupta Y."/>
            <person name="Jackson L."/>
            <person name="Malandrin L."/>
            <person name="Malas T.B."/>
            <person name="Moussa E."/>
            <person name="Nair M."/>
            <person name="Reid A.J."/>
            <person name="Sanders M."/>
            <person name="Sharma J."/>
            <person name="Tracey A."/>
            <person name="Quail M.A."/>
            <person name="Weir W."/>
            <person name="Wastling J.M."/>
            <person name="Hall N."/>
            <person name="Willadsen P."/>
            <person name="Lingelbach K."/>
            <person name="Shiels B."/>
            <person name="Tait A."/>
            <person name="Berriman M."/>
            <person name="Allred D.R."/>
            <person name="Pain A."/>
        </authorList>
    </citation>
    <scope>NUCLEOTIDE SEQUENCE [LARGE SCALE GENOMIC DNA]</scope>
    <source>
        <strain evidence="3">Bond</strain>
    </source>
</reference>
<dbReference type="GO" id="GO:0003688">
    <property type="term" value="F:DNA replication origin binding"/>
    <property type="evidence" value="ECO:0007669"/>
    <property type="project" value="TreeGrafter"/>
</dbReference>
<dbReference type="RefSeq" id="XP_012769189.1">
    <property type="nucleotide sequence ID" value="XM_012913735.1"/>
</dbReference>
<dbReference type="InterPro" id="IPR016527">
    <property type="entry name" value="ORC4"/>
</dbReference>
<dbReference type="OrthoDB" id="343623at2759"/>
<dbReference type="VEuPathDB" id="PiroplasmaDB:BBBOND_0309060"/>